<evidence type="ECO:0000256" key="1">
    <source>
        <dbReference type="ARBA" id="ARBA00022553"/>
    </source>
</evidence>
<dbReference type="GO" id="GO:0005829">
    <property type="term" value="C:cytosol"/>
    <property type="evidence" value="ECO:0007669"/>
    <property type="project" value="TreeGrafter"/>
</dbReference>
<dbReference type="InterPro" id="IPR001789">
    <property type="entry name" value="Sig_transdc_resp-reg_receiver"/>
</dbReference>
<organism evidence="10 11">
    <name type="scientific">Natronospira elongata</name>
    <dbReference type="NCBI Taxonomy" id="3110268"/>
    <lineage>
        <taxon>Bacteria</taxon>
        <taxon>Pseudomonadati</taxon>
        <taxon>Pseudomonadota</taxon>
        <taxon>Gammaproteobacteria</taxon>
        <taxon>Natronospirales</taxon>
        <taxon>Natronospiraceae</taxon>
        <taxon>Natronospira</taxon>
    </lineage>
</organism>
<dbReference type="GO" id="GO:0006355">
    <property type="term" value="P:regulation of DNA-templated transcription"/>
    <property type="evidence" value="ECO:0007669"/>
    <property type="project" value="InterPro"/>
</dbReference>
<feature type="modified residue" description="4-aspartylphosphate" evidence="6">
    <location>
        <position position="51"/>
    </location>
</feature>
<evidence type="ECO:0000259" key="8">
    <source>
        <dbReference type="PROSITE" id="PS50110"/>
    </source>
</evidence>
<comment type="caution">
    <text evidence="10">The sequence shown here is derived from an EMBL/GenBank/DDBJ whole genome shotgun (WGS) entry which is preliminary data.</text>
</comment>
<dbReference type="InterPro" id="IPR039420">
    <property type="entry name" value="WalR-like"/>
</dbReference>
<dbReference type="InterPro" id="IPR011006">
    <property type="entry name" value="CheY-like_superfamily"/>
</dbReference>
<dbReference type="EMBL" id="JAYGII010000038">
    <property type="protein sequence ID" value="MEA5446539.1"/>
    <property type="molecule type" value="Genomic_DNA"/>
</dbReference>
<dbReference type="Pfam" id="PF00072">
    <property type="entry name" value="Response_reg"/>
    <property type="match status" value="1"/>
</dbReference>
<gene>
    <name evidence="10" type="ORF">VCB98_11990</name>
</gene>
<dbReference type="SUPFAM" id="SSF52172">
    <property type="entry name" value="CheY-like"/>
    <property type="match status" value="1"/>
</dbReference>
<evidence type="ECO:0000256" key="6">
    <source>
        <dbReference type="PROSITE-ProRule" id="PRU00169"/>
    </source>
</evidence>
<feature type="domain" description="Response regulatory" evidence="8">
    <location>
        <begin position="2"/>
        <end position="118"/>
    </location>
</feature>
<dbReference type="Proteomes" id="UP001302316">
    <property type="component" value="Unassembled WGS sequence"/>
</dbReference>
<keyword evidence="11" id="KW-1185">Reference proteome</keyword>
<dbReference type="PANTHER" id="PTHR48111">
    <property type="entry name" value="REGULATOR OF RPOS"/>
    <property type="match status" value="1"/>
</dbReference>
<dbReference type="Gene3D" id="3.40.50.2300">
    <property type="match status" value="1"/>
</dbReference>
<dbReference type="GO" id="GO:0032993">
    <property type="term" value="C:protein-DNA complex"/>
    <property type="evidence" value="ECO:0007669"/>
    <property type="project" value="TreeGrafter"/>
</dbReference>
<dbReference type="PROSITE" id="PS50110">
    <property type="entry name" value="RESPONSE_REGULATORY"/>
    <property type="match status" value="1"/>
</dbReference>
<dbReference type="PANTHER" id="PTHR48111:SF22">
    <property type="entry name" value="REGULATOR OF RPOS"/>
    <property type="match status" value="1"/>
</dbReference>
<dbReference type="InterPro" id="IPR001867">
    <property type="entry name" value="OmpR/PhoB-type_DNA-bd"/>
</dbReference>
<keyword evidence="3" id="KW-0805">Transcription regulation</keyword>
<evidence type="ECO:0000256" key="3">
    <source>
        <dbReference type="ARBA" id="ARBA00023015"/>
    </source>
</evidence>
<dbReference type="GO" id="GO:0000976">
    <property type="term" value="F:transcription cis-regulatory region binding"/>
    <property type="evidence" value="ECO:0007669"/>
    <property type="project" value="TreeGrafter"/>
</dbReference>
<dbReference type="Gene3D" id="1.10.10.10">
    <property type="entry name" value="Winged helix-like DNA-binding domain superfamily/Winged helix DNA-binding domain"/>
    <property type="match status" value="1"/>
</dbReference>
<dbReference type="CDD" id="cd00383">
    <property type="entry name" value="trans_reg_C"/>
    <property type="match status" value="1"/>
</dbReference>
<reference evidence="10 11" key="1">
    <citation type="submission" date="2023-12" db="EMBL/GenBank/DDBJ databases">
        <title>Whole-genome sequencing of halo(alkali)philic microorganisms from hypersaline lakes.</title>
        <authorList>
            <person name="Sorokin D.Y."/>
            <person name="Merkel A.Y."/>
            <person name="Messina E."/>
            <person name="Yakimov M."/>
        </authorList>
    </citation>
    <scope>NUCLEOTIDE SEQUENCE [LARGE SCALE GENOMIC DNA]</scope>
    <source>
        <strain evidence="10 11">AB-CW1</strain>
    </source>
</reference>
<keyword evidence="1 6" id="KW-0597">Phosphoprotein</keyword>
<feature type="domain" description="OmpR/PhoB-type" evidence="9">
    <location>
        <begin position="126"/>
        <end position="223"/>
    </location>
</feature>
<dbReference type="SMART" id="SM00448">
    <property type="entry name" value="REC"/>
    <property type="match status" value="1"/>
</dbReference>
<sequence length="224" mass="25439">MLILVVEDNREILANLVDYLEDRGCEVEAAMGRREAEHIARQQPLDAVVLDLNLPDGDGLDVCRFLRESDNNAATPVLMLTARDQLPQKLAGFEAGSDDYLVKPFALAEVWARLQALARRQHSPDRQRLQRPGFDMDLERRRLFLNDQEVELSPTGWKILATLAARPGEVVSRQSLEQAIWGKDIPDQDVLRSHIYQLRQAAEQAGARQLIETLPRVGYRLRLP</sequence>
<evidence type="ECO:0000256" key="7">
    <source>
        <dbReference type="PROSITE-ProRule" id="PRU01091"/>
    </source>
</evidence>
<dbReference type="PROSITE" id="PS51755">
    <property type="entry name" value="OMPR_PHOB"/>
    <property type="match status" value="1"/>
</dbReference>
<keyword evidence="4 7" id="KW-0238">DNA-binding</keyword>
<dbReference type="GO" id="GO:0000156">
    <property type="term" value="F:phosphorelay response regulator activity"/>
    <property type="evidence" value="ECO:0007669"/>
    <property type="project" value="TreeGrafter"/>
</dbReference>
<protein>
    <submittedName>
        <fullName evidence="10">Response regulator transcription factor</fullName>
    </submittedName>
</protein>
<dbReference type="Pfam" id="PF00486">
    <property type="entry name" value="Trans_reg_C"/>
    <property type="match status" value="1"/>
</dbReference>
<accession>A0AAP6JHT1</accession>
<evidence type="ECO:0000256" key="2">
    <source>
        <dbReference type="ARBA" id="ARBA00023012"/>
    </source>
</evidence>
<keyword evidence="5" id="KW-0804">Transcription</keyword>
<dbReference type="AlphaFoldDB" id="A0AAP6JHT1"/>
<evidence type="ECO:0000313" key="10">
    <source>
        <dbReference type="EMBL" id="MEA5446539.1"/>
    </source>
</evidence>
<dbReference type="RefSeq" id="WP_346052849.1">
    <property type="nucleotide sequence ID" value="NZ_JAYGII010000038.1"/>
</dbReference>
<keyword evidence="2" id="KW-0902">Two-component regulatory system</keyword>
<evidence type="ECO:0000256" key="5">
    <source>
        <dbReference type="ARBA" id="ARBA00023163"/>
    </source>
</evidence>
<evidence type="ECO:0000256" key="4">
    <source>
        <dbReference type="ARBA" id="ARBA00023125"/>
    </source>
</evidence>
<evidence type="ECO:0000313" key="11">
    <source>
        <dbReference type="Proteomes" id="UP001302316"/>
    </source>
</evidence>
<feature type="DNA-binding region" description="OmpR/PhoB-type" evidence="7">
    <location>
        <begin position="126"/>
        <end position="223"/>
    </location>
</feature>
<evidence type="ECO:0000259" key="9">
    <source>
        <dbReference type="PROSITE" id="PS51755"/>
    </source>
</evidence>
<proteinExistence type="predicted"/>
<dbReference type="InterPro" id="IPR036388">
    <property type="entry name" value="WH-like_DNA-bd_sf"/>
</dbReference>
<dbReference type="SMART" id="SM00862">
    <property type="entry name" value="Trans_reg_C"/>
    <property type="match status" value="1"/>
</dbReference>
<name>A0AAP6JHT1_9GAMM</name>